<comment type="caution">
    <text evidence="2">The sequence shown here is derived from an EMBL/GenBank/DDBJ whole genome shotgun (WGS) entry which is preliminary data.</text>
</comment>
<accession>A0A316D6S3</accession>
<gene>
    <name evidence="2" type="ORF">C7459_1297</name>
</gene>
<sequence length="184" mass="19559">MGNAQKALVMAAGIFLAIALITIGVVMFISAQEATKTAQENFSSIQNELSSTSFTVYDNTIISGSQVINALNKFNKTKEFGIRVVTNEDLAGTWYGDIIDAQNPASTTYGDVAYRVTGSEIRQPDGTTLVSGATGYSGTVAQSLVSQASLESSNRYVNTAGKFHATVVRDSSNVIHGLLFDQTN</sequence>
<dbReference type="EMBL" id="QGGL01000029">
    <property type="protein sequence ID" value="PWK05009.1"/>
    <property type="molecule type" value="Genomic_DNA"/>
</dbReference>
<keyword evidence="1" id="KW-0812">Transmembrane</keyword>
<dbReference type="OrthoDB" id="2081843at2"/>
<feature type="transmembrane region" description="Helical" evidence="1">
    <location>
        <begin position="7"/>
        <end position="29"/>
    </location>
</feature>
<protein>
    <recommendedName>
        <fullName evidence="4">ABC transporter permease</fullName>
    </recommendedName>
</protein>
<keyword evidence="3" id="KW-1185">Reference proteome</keyword>
<dbReference type="RefSeq" id="WP_109691352.1">
    <property type="nucleotide sequence ID" value="NZ_QGGL01000029.1"/>
</dbReference>
<evidence type="ECO:0000313" key="2">
    <source>
        <dbReference type="EMBL" id="PWK05009.1"/>
    </source>
</evidence>
<dbReference type="Proteomes" id="UP000245634">
    <property type="component" value="Unassembled WGS sequence"/>
</dbReference>
<evidence type="ECO:0000313" key="3">
    <source>
        <dbReference type="Proteomes" id="UP000245634"/>
    </source>
</evidence>
<organism evidence="2 3">
    <name type="scientific">Tumebacillus permanentifrigoris</name>
    <dbReference type="NCBI Taxonomy" id="378543"/>
    <lineage>
        <taxon>Bacteria</taxon>
        <taxon>Bacillati</taxon>
        <taxon>Bacillota</taxon>
        <taxon>Bacilli</taxon>
        <taxon>Bacillales</taxon>
        <taxon>Alicyclobacillaceae</taxon>
        <taxon>Tumebacillus</taxon>
    </lineage>
</organism>
<dbReference type="AlphaFoldDB" id="A0A316D6S3"/>
<reference evidence="2 3" key="1">
    <citation type="submission" date="2018-05" db="EMBL/GenBank/DDBJ databases">
        <title>Genomic Encyclopedia of Type Strains, Phase IV (KMG-IV): sequencing the most valuable type-strain genomes for metagenomic binning, comparative biology and taxonomic classification.</title>
        <authorList>
            <person name="Goeker M."/>
        </authorList>
    </citation>
    <scope>NUCLEOTIDE SEQUENCE [LARGE SCALE GENOMIC DNA]</scope>
    <source>
        <strain evidence="2 3">DSM 18773</strain>
    </source>
</reference>
<keyword evidence="1" id="KW-0472">Membrane</keyword>
<proteinExistence type="predicted"/>
<keyword evidence="1" id="KW-1133">Transmembrane helix</keyword>
<evidence type="ECO:0008006" key="4">
    <source>
        <dbReference type="Google" id="ProtNLM"/>
    </source>
</evidence>
<evidence type="ECO:0000256" key="1">
    <source>
        <dbReference type="SAM" id="Phobius"/>
    </source>
</evidence>
<name>A0A316D6S3_9BACL</name>